<proteinExistence type="predicted"/>
<dbReference type="EMBL" id="GBRH01253733">
    <property type="protein sequence ID" value="JAD44162.1"/>
    <property type="molecule type" value="Transcribed_RNA"/>
</dbReference>
<sequence>MELSKSKLRIFFLSVLSACLISHISLSFPRVMFEHCLTNSAAIMVSTIYSLSSTKPDKAVSFPLDRRHWRLAASLAPAGALGTAAIPDSELDPTEHEEERLAQRDREEKRERERE</sequence>
<reference evidence="2" key="2">
    <citation type="journal article" date="2015" name="Data Brief">
        <title>Shoot transcriptome of the giant reed, Arundo donax.</title>
        <authorList>
            <person name="Barrero R.A."/>
            <person name="Guerrero F.D."/>
            <person name="Moolhuijzen P."/>
            <person name="Goolsby J.A."/>
            <person name="Tidwell J."/>
            <person name="Bellgard S.E."/>
            <person name="Bellgard M.I."/>
        </authorList>
    </citation>
    <scope>NUCLEOTIDE SEQUENCE</scope>
    <source>
        <tissue evidence="2">Shoot tissue taken approximately 20 cm above the soil surface</tissue>
    </source>
</reference>
<reference evidence="2" key="1">
    <citation type="submission" date="2014-09" db="EMBL/GenBank/DDBJ databases">
        <authorList>
            <person name="Magalhaes I.L.F."/>
            <person name="Oliveira U."/>
            <person name="Santos F.R."/>
            <person name="Vidigal T.H.D.A."/>
            <person name="Brescovit A.D."/>
            <person name="Santos A.J."/>
        </authorList>
    </citation>
    <scope>NUCLEOTIDE SEQUENCE</scope>
    <source>
        <tissue evidence="2">Shoot tissue taken approximately 20 cm above the soil surface</tissue>
    </source>
</reference>
<name>A0A0A9AAU5_ARUDO</name>
<accession>A0A0A9AAU5</accession>
<protein>
    <submittedName>
        <fullName evidence="2">Uncharacterized protein</fullName>
    </submittedName>
</protein>
<feature type="region of interest" description="Disordered" evidence="1">
    <location>
        <begin position="83"/>
        <end position="115"/>
    </location>
</feature>
<evidence type="ECO:0000313" key="2">
    <source>
        <dbReference type="EMBL" id="JAD44162.1"/>
    </source>
</evidence>
<dbReference type="AlphaFoldDB" id="A0A0A9AAU5"/>
<evidence type="ECO:0000256" key="1">
    <source>
        <dbReference type="SAM" id="MobiDB-lite"/>
    </source>
</evidence>
<organism evidence="2">
    <name type="scientific">Arundo donax</name>
    <name type="common">Giant reed</name>
    <name type="synonym">Donax arundinaceus</name>
    <dbReference type="NCBI Taxonomy" id="35708"/>
    <lineage>
        <taxon>Eukaryota</taxon>
        <taxon>Viridiplantae</taxon>
        <taxon>Streptophyta</taxon>
        <taxon>Embryophyta</taxon>
        <taxon>Tracheophyta</taxon>
        <taxon>Spermatophyta</taxon>
        <taxon>Magnoliopsida</taxon>
        <taxon>Liliopsida</taxon>
        <taxon>Poales</taxon>
        <taxon>Poaceae</taxon>
        <taxon>PACMAD clade</taxon>
        <taxon>Arundinoideae</taxon>
        <taxon>Arundineae</taxon>
        <taxon>Arundo</taxon>
    </lineage>
</organism>
<feature type="compositionally biased region" description="Basic and acidic residues" evidence="1">
    <location>
        <begin position="93"/>
        <end position="115"/>
    </location>
</feature>